<proteinExistence type="predicted"/>
<dbReference type="RefSeq" id="WP_073264420.1">
    <property type="nucleotide sequence ID" value="NZ_FRCS01000019.1"/>
</dbReference>
<dbReference type="AlphaFoldDB" id="A0A1M7RL32"/>
<dbReference type="Proteomes" id="UP000184440">
    <property type="component" value="Unassembled WGS sequence"/>
</dbReference>
<accession>A0A1M7RL32</accession>
<keyword evidence="3" id="KW-1185">Reference proteome</keyword>
<dbReference type="Pfam" id="PF04149">
    <property type="entry name" value="DUF397"/>
    <property type="match status" value="1"/>
</dbReference>
<sequence length="77" mass="8604">MRAQTTQQPYSDIDVVNSPRWLRSSYCVDGDCIEISARDGVVMLRDSKAGSHLTMTHPQFTAFLRFVGGLRMGTPLN</sequence>
<feature type="domain" description="DUF397" evidence="1">
    <location>
        <begin position="20"/>
        <end position="67"/>
    </location>
</feature>
<dbReference type="InterPro" id="IPR007278">
    <property type="entry name" value="DUF397"/>
</dbReference>
<evidence type="ECO:0000313" key="2">
    <source>
        <dbReference type="EMBL" id="SHN46974.1"/>
    </source>
</evidence>
<evidence type="ECO:0000259" key="1">
    <source>
        <dbReference type="Pfam" id="PF04149"/>
    </source>
</evidence>
<evidence type="ECO:0000313" key="3">
    <source>
        <dbReference type="Proteomes" id="UP000184440"/>
    </source>
</evidence>
<gene>
    <name evidence="2" type="ORF">SAMN05443668_11970</name>
</gene>
<dbReference type="EMBL" id="FRCS01000019">
    <property type="protein sequence ID" value="SHN46974.1"/>
    <property type="molecule type" value="Genomic_DNA"/>
</dbReference>
<name>A0A1M7RL32_9ACTN</name>
<protein>
    <recommendedName>
        <fullName evidence="1">DUF397 domain-containing protein</fullName>
    </recommendedName>
</protein>
<organism evidence="2 3">
    <name type="scientific">Cryptosporangium aurantiacum</name>
    <dbReference type="NCBI Taxonomy" id="134849"/>
    <lineage>
        <taxon>Bacteria</taxon>
        <taxon>Bacillati</taxon>
        <taxon>Actinomycetota</taxon>
        <taxon>Actinomycetes</taxon>
        <taxon>Cryptosporangiales</taxon>
        <taxon>Cryptosporangiaceae</taxon>
        <taxon>Cryptosporangium</taxon>
    </lineage>
</organism>
<reference evidence="2 3" key="1">
    <citation type="submission" date="2016-11" db="EMBL/GenBank/DDBJ databases">
        <authorList>
            <person name="Jaros S."/>
            <person name="Januszkiewicz K."/>
            <person name="Wedrychowicz H."/>
        </authorList>
    </citation>
    <scope>NUCLEOTIDE SEQUENCE [LARGE SCALE GENOMIC DNA]</scope>
    <source>
        <strain evidence="2 3">DSM 46144</strain>
    </source>
</reference>